<dbReference type="Gene3D" id="1.25.40.10">
    <property type="entry name" value="Tetratricopeptide repeat domain"/>
    <property type="match status" value="1"/>
</dbReference>
<dbReference type="InterPro" id="IPR053301">
    <property type="entry name" value="F-box_motif"/>
</dbReference>
<dbReference type="PANTHER" id="PTHR45088:SF1">
    <property type="entry name" value="OS04G0476000 PROTEIN"/>
    <property type="match status" value="1"/>
</dbReference>
<dbReference type="STRING" id="74649.A0A2P6S8A8"/>
<sequence length="63" mass="7167">MFLKAAELGSTKAMVDARLIFWERGDKVKVFGLYREAAKAGDRNVQGNLGMWYLQEEIFGVLK</sequence>
<dbReference type="Gramene" id="PRQ54896">
    <property type="protein sequence ID" value="PRQ54896"/>
    <property type="gene ID" value="RchiOBHm_Chr1g0318701"/>
</dbReference>
<keyword evidence="2" id="KW-1185">Reference proteome</keyword>
<reference evidence="1 2" key="1">
    <citation type="journal article" date="2018" name="Nat. Genet.">
        <title>The Rosa genome provides new insights in the design of modern roses.</title>
        <authorList>
            <person name="Bendahmane M."/>
        </authorList>
    </citation>
    <scope>NUCLEOTIDE SEQUENCE [LARGE SCALE GENOMIC DNA]</scope>
    <source>
        <strain evidence="2">cv. Old Blush</strain>
    </source>
</reference>
<proteinExistence type="predicted"/>
<comment type="caution">
    <text evidence="1">The sequence shown here is derived from an EMBL/GenBank/DDBJ whole genome shotgun (WGS) entry which is preliminary data.</text>
</comment>
<gene>
    <name evidence="1" type="ORF">RchiOBHm_Chr1g0318701</name>
</gene>
<dbReference type="EMBL" id="PDCK01000039">
    <property type="protein sequence ID" value="PRQ54896.1"/>
    <property type="molecule type" value="Genomic_DNA"/>
</dbReference>
<dbReference type="PANTHER" id="PTHR45088">
    <property type="entry name" value="OSJNBA0022H21.17 PROTEIN"/>
    <property type="match status" value="1"/>
</dbReference>
<evidence type="ECO:0000313" key="1">
    <source>
        <dbReference type="EMBL" id="PRQ54896.1"/>
    </source>
</evidence>
<dbReference type="SUPFAM" id="SSF81901">
    <property type="entry name" value="HCP-like"/>
    <property type="match status" value="1"/>
</dbReference>
<name>A0A2P6S8A8_ROSCH</name>
<protein>
    <submittedName>
        <fullName evidence="1">Putative tetratricopeptide-like helical domain-containing protein</fullName>
    </submittedName>
</protein>
<dbReference type="InterPro" id="IPR011990">
    <property type="entry name" value="TPR-like_helical_dom_sf"/>
</dbReference>
<evidence type="ECO:0000313" key="2">
    <source>
        <dbReference type="Proteomes" id="UP000238479"/>
    </source>
</evidence>
<dbReference type="Proteomes" id="UP000238479">
    <property type="component" value="Chromosome 1"/>
</dbReference>
<accession>A0A2P6S8A8</accession>
<dbReference type="AlphaFoldDB" id="A0A2P6S8A8"/>
<organism evidence="1 2">
    <name type="scientific">Rosa chinensis</name>
    <name type="common">China rose</name>
    <dbReference type="NCBI Taxonomy" id="74649"/>
    <lineage>
        <taxon>Eukaryota</taxon>
        <taxon>Viridiplantae</taxon>
        <taxon>Streptophyta</taxon>
        <taxon>Embryophyta</taxon>
        <taxon>Tracheophyta</taxon>
        <taxon>Spermatophyta</taxon>
        <taxon>Magnoliopsida</taxon>
        <taxon>eudicotyledons</taxon>
        <taxon>Gunneridae</taxon>
        <taxon>Pentapetalae</taxon>
        <taxon>rosids</taxon>
        <taxon>fabids</taxon>
        <taxon>Rosales</taxon>
        <taxon>Rosaceae</taxon>
        <taxon>Rosoideae</taxon>
        <taxon>Rosoideae incertae sedis</taxon>
        <taxon>Rosa</taxon>
    </lineage>
</organism>